<dbReference type="OrthoDB" id="10427157at2759"/>
<comment type="caution">
    <text evidence="2">The sequence shown here is derived from an EMBL/GenBank/DDBJ whole genome shotgun (WGS) entry which is preliminary data.</text>
</comment>
<dbReference type="EMBL" id="CAMKVN010001197">
    <property type="protein sequence ID" value="CAI2174330.1"/>
    <property type="molecule type" value="Genomic_DNA"/>
</dbReference>
<dbReference type="AlphaFoldDB" id="A0A9W4SPC9"/>
<feature type="compositionally biased region" description="Polar residues" evidence="1">
    <location>
        <begin position="1"/>
        <end position="11"/>
    </location>
</feature>
<dbReference type="Proteomes" id="UP001153678">
    <property type="component" value="Unassembled WGS sequence"/>
</dbReference>
<reference evidence="2" key="1">
    <citation type="submission" date="2022-08" db="EMBL/GenBank/DDBJ databases">
        <authorList>
            <person name="Kallberg Y."/>
            <person name="Tangrot J."/>
            <person name="Rosling A."/>
        </authorList>
    </citation>
    <scope>NUCLEOTIDE SEQUENCE</scope>
    <source>
        <strain evidence="2">Wild A</strain>
    </source>
</reference>
<evidence type="ECO:0000256" key="1">
    <source>
        <dbReference type="SAM" id="MobiDB-lite"/>
    </source>
</evidence>
<evidence type="ECO:0000313" key="2">
    <source>
        <dbReference type="EMBL" id="CAI2174330.1"/>
    </source>
</evidence>
<gene>
    <name evidence="2" type="ORF">FWILDA_LOCUS6538</name>
</gene>
<feature type="region of interest" description="Disordered" evidence="1">
    <location>
        <begin position="76"/>
        <end position="97"/>
    </location>
</feature>
<feature type="region of interest" description="Disordered" evidence="1">
    <location>
        <begin position="1"/>
        <end position="21"/>
    </location>
</feature>
<protein>
    <submittedName>
        <fullName evidence="2">15380_t:CDS:1</fullName>
    </submittedName>
</protein>
<organism evidence="2 3">
    <name type="scientific">Funneliformis geosporum</name>
    <dbReference type="NCBI Taxonomy" id="1117311"/>
    <lineage>
        <taxon>Eukaryota</taxon>
        <taxon>Fungi</taxon>
        <taxon>Fungi incertae sedis</taxon>
        <taxon>Mucoromycota</taxon>
        <taxon>Glomeromycotina</taxon>
        <taxon>Glomeromycetes</taxon>
        <taxon>Glomerales</taxon>
        <taxon>Glomeraceae</taxon>
        <taxon>Funneliformis</taxon>
    </lineage>
</organism>
<name>A0A9W4SPC9_9GLOM</name>
<accession>A0A9W4SPC9</accession>
<evidence type="ECO:0000313" key="3">
    <source>
        <dbReference type="Proteomes" id="UP001153678"/>
    </source>
</evidence>
<keyword evidence="3" id="KW-1185">Reference proteome</keyword>
<sequence length="97" mass="10201">MSSGDNKTNPSGGEPIAHIGTGCSALDGVGAVPVDIKQKKEQEQQSQPQSQLKNATEYVTGPISYAYTVAKDTLGNMLGTNQTSTTNDKAQDQKSDK</sequence>
<feature type="region of interest" description="Disordered" evidence="1">
    <location>
        <begin position="34"/>
        <end position="56"/>
    </location>
</feature>
<feature type="compositionally biased region" description="Polar residues" evidence="1">
    <location>
        <begin position="78"/>
        <end position="88"/>
    </location>
</feature>
<proteinExistence type="predicted"/>